<evidence type="ECO:0000313" key="2">
    <source>
        <dbReference type="EMBL" id="KFB38213.1"/>
    </source>
</evidence>
<keyword evidence="4" id="KW-1185">Reference proteome</keyword>
<evidence type="ECO:0000313" key="4">
    <source>
        <dbReference type="Proteomes" id="UP000030765"/>
    </source>
</evidence>
<feature type="region of interest" description="Disordered" evidence="1">
    <location>
        <begin position="79"/>
        <end position="104"/>
    </location>
</feature>
<dbReference type="EnsemblMetazoa" id="ASIC005527-RA">
    <property type="protein sequence ID" value="ASIC005527-PA"/>
    <property type="gene ID" value="ASIC005527"/>
</dbReference>
<accession>A0A084VJR9</accession>
<organism evidence="2">
    <name type="scientific">Anopheles sinensis</name>
    <name type="common">Mosquito</name>
    <dbReference type="NCBI Taxonomy" id="74873"/>
    <lineage>
        <taxon>Eukaryota</taxon>
        <taxon>Metazoa</taxon>
        <taxon>Ecdysozoa</taxon>
        <taxon>Arthropoda</taxon>
        <taxon>Hexapoda</taxon>
        <taxon>Insecta</taxon>
        <taxon>Pterygota</taxon>
        <taxon>Neoptera</taxon>
        <taxon>Endopterygota</taxon>
        <taxon>Diptera</taxon>
        <taxon>Nematocera</taxon>
        <taxon>Culicoidea</taxon>
        <taxon>Culicidae</taxon>
        <taxon>Anophelinae</taxon>
        <taxon>Anopheles</taxon>
    </lineage>
</organism>
<dbReference type="Proteomes" id="UP000030765">
    <property type="component" value="Unassembled WGS sequence"/>
</dbReference>
<evidence type="ECO:0000256" key="1">
    <source>
        <dbReference type="SAM" id="MobiDB-lite"/>
    </source>
</evidence>
<dbReference type="EMBL" id="ATLV01013861">
    <property type="status" value="NOT_ANNOTATED_CDS"/>
    <property type="molecule type" value="Genomic_DNA"/>
</dbReference>
<sequence>MASSQSRPVELGLPNRNASMNHVSLVITTQRLVQSGHEKSEIIPSSGSLCLCLRHTARQQHVLQLTLCMFVRPTATDSATSGRLLSAPQPEIENEPPAQNEDIHWNIGKGRHTCRQRLG</sequence>
<dbReference type="EMBL" id="KE524905">
    <property type="protein sequence ID" value="KFB38213.1"/>
    <property type="molecule type" value="Genomic_DNA"/>
</dbReference>
<gene>
    <name evidence="2" type="ORF">ZHAS_00005527</name>
</gene>
<proteinExistence type="predicted"/>
<dbReference type="VEuPathDB" id="VectorBase:ASIC005527"/>
<evidence type="ECO:0000313" key="3">
    <source>
        <dbReference type="EnsemblMetazoa" id="ASIC005527-PA"/>
    </source>
</evidence>
<name>A0A084VJR9_ANOSI</name>
<reference evidence="2 4" key="1">
    <citation type="journal article" date="2014" name="BMC Genomics">
        <title>Genome sequence of Anopheles sinensis provides insight into genetics basis of mosquito competence for malaria parasites.</title>
        <authorList>
            <person name="Zhou D."/>
            <person name="Zhang D."/>
            <person name="Ding G."/>
            <person name="Shi L."/>
            <person name="Hou Q."/>
            <person name="Ye Y."/>
            <person name="Xu Y."/>
            <person name="Zhou H."/>
            <person name="Xiong C."/>
            <person name="Li S."/>
            <person name="Yu J."/>
            <person name="Hong S."/>
            <person name="Yu X."/>
            <person name="Zou P."/>
            <person name="Chen C."/>
            <person name="Chang X."/>
            <person name="Wang W."/>
            <person name="Lv Y."/>
            <person name="Sun Y."/>
            <person name="Ma L."/>
            <person name="Shen B."/>
            <person name="Zhu C."/>
        </authorList>
    </citation>
    <scope>NUCLEOTIDE SEQUENCE [LARGE SCALE GENOMIC DNA]</scope>
</reference>
<protein>
    <submittedName>
        <fullName evidence="2 3">Uncharacterized protein</fullName>
    </submittedName>
</protein>
<dbReference type="AlphaFoldDB" id="A0A084VJR9"/>
<reference evidence="3" key="2">
    <citation type="submission" date="2020-05" db="UniProtKB">
        <authorList>
            <consortium name="EnsemblMetazoa"/>
        </authorList>
    </citation>
    <scope>IDENTIFICATION</scope>
</reference>